<evidence type="ECO:0000313" key="2">
    <source>
        <dbReference type="EMBL" id="KAF5208378.1"/>
    </source>
</evidence>
<dbReference type="EMBL" id="JABWDY010000088">
    <property type="protein sequence ID" value="KAF5208378.1"/>
    <property type="molecule type" value="Genomic_DNA"/>
</dbReference>
<comment type="caution">
    <text evidence="2">The sequence shown here is derived from an EMBL/GenBank/DDBJ whole genome shotgun (WGS) entry which is preliminary data.</text>
</comment>
<name>A0A7J6XGV3_THATH</name>
<evidence type="ECO:0000313" key="3">
    <source>
        <dbReference type="Proteomes" id="UP000554482"/>
    </source>
</evidence>
<feature type="compositionally biased region" description="Basic and acidic residues" evidence="1">
    <location>
        <begin position="53"/>
        <end position="64"/>
    </location>
</feature>
<keyword evidence="3" id="KW-1185">Reference proteome</keyword>
<organism evidence="2 3">
    <name type="scientific">Thalictrum thalictroides</name>
    <name type="common">Rue-anemone</name>
    <name type="synonym">Anemone thalictroides</name>
    <dbReference type="NCBI Taxonomy" id="46969"/>
    <lineage>
        <taxon>Eukaryota</taxon>
        <taxon>Viridiplantae</taxon>
        <taxon>Streptophyta</taxon>
        <taxon>Embryophyta</taxon>
        <taxon>Tracheophyta</taxon>
        <taxon>Spermatophyta</taxon>
        <taxon>Magnoliopsida</taxon>
        <taxon>Ranunculales</taxon>
        <taxon>Ranunculaceae</taxon>
        <taxon>Thalictroideae</taxon>
        <taxon>Thalictrum</taxon>
    </lineage>
</organism>
<proteinExistence type="predicted"/>
<protein>
    <submittedName>
        <fullName evidence="2">Uncharacterized protein</fullName>
    </submittedName>
</protein>
<evidence type="ECO:0000256" key="1">
    <source>
        <dbReference type="SAM" id="MobiDB-lite"/>
    </source>
</evidence>
<accession>A0A7J6XGV3</accession>
<feature type="compositionally biased region" description="Acidic residues" evidence="1">
    <location>
        <begin position="36"/>
        <end position="52"/>
    </location>
</feature>
<reference evidence="2 3" key="1">
    <citation type="submission" date="2020-06" db="EMBL/GenBank/DDBJ databases">
        <title>Transcriptomic and genomic resources for Thalictrum thalictroides and T. hernandezii: Facilitating candidate gene discovery in an emerging model plant lineage.</title>
        <authorList>
            <person name="Arias T."/>
            <person name="Riano-Pachon D.M."/>
            <person name="Di Stilio V.S."/>
        </authorList>
    </citation>
    <scope>NUCLEOTIDE SEQUENCE [LARGE SCALE GENOMIC DNA]</scope>
    <source>
        <strain evidence="3">cv. WT478/WT964</strain>
        <tissue evidence="2">Leaves</tissue>
    </source>
</reference>
<feature type="region of interest" description="Disordered" evidence="1">
    <location>
        <begin position="8"/>
        <end position="90"/>
    </location>
</feature>
<dbReference type="Proteomes" id="UP000554482">
    <property type="component" value="Unassembled WGS sequence"/>
</dbReference>
<gene>
    <name evidence="2" type="ORF">FRX31_002034</name>
</gene>
<sequence length="184" mass="20639">MTIFESVLSSGGLRWGPSKTAAPHNEDPTIPRSEQVEAEETTQVDENIENSVEDTHLNGEEHETSSNPNVRSNVEKGSSSKKRRRSFTPDSDVVEKVVTLISEQVSLIKSESEKKDKEKVEMEAYSVQECVNLLGYLNASHGLTEDMMEKAMMKLCEKVEYRKAVLTMTSVEATLFIIRSLARQ</sequence>
<dbReference type="AlphaFoldDB" id="A0A7J6XGV3"/>